<dbReference type="Pfam" id="PF00908">
    <property type="entry name" value="dTDP_sugar_isom"/>
    <property type="match status" value="1"/>
</dbReference>
<accession>A0ABS1CWB8</accession>
<dbReference type="EC" id="5.1.3.13" evidence="3"/>
<evidence type="ECO:0000256" key="2">
    <source>
        <dbReference type="ARBA" id="ARBA00001997"/>
    </source>
</evidence>
<dbReference type="SUPFAM" id="SSF51182">
    <property type="entry name" value="RmlC-like cupins"/>
    <property type="match status" value="1"/>
</dbReference>
<dbReference type="EMBL" id="NRSG01000060">
    <property type="protein sequence ID" value="MBK1658638.1"/>
    <property type="molecule type" value="Genomic_DNA"/>
</dbReference>
<proteinExistence type="predicted"/>
<comment type="caution">
    <text evidence="8">The sequence shown here is derived from an EMBL/GenBank/DDBJ whole genome shotgun (WGS) entry which is preliminary data.</text>
</comment>
<name>A0ABS1CWB8_9PROT</name>
<evidence type="ECO:0000256" key="4">
    <source>
        <dbReference type="ARBA" id="ARBA00019595"/>
    </source>
</evidence>
<sequence length="175" mass="19670">MILRPTAIAGVVEVRAEPAEDARGRFVRTWCAGEFAAAGLDFRPYQISLSENPRRHTLRGLHYQDPPAVERKLIRCLRGAVLDVAVDLRRDSPTWRRWVAVELDAARHNALFIPQGCAHGFLTLTGDAWLEYLIDAPYVPGTARGVRWDDPAFGIAWPAAPAVISDRDRDWPRYA</sequence>
<dbReference type="InterPro" id="IPR011051">
    <property type="entry name" value="RmlC_Cupin_sf"/>
</dbReference>
<evidence type="ECO:0000256" key="3">
    <source>
        <dbReference type="ARBA" id="ARBA00012098"/>
    </source>
</evidence>
<evidence type="ECO:0000313" key="8">
    <source>
        <dbReference type="EMBL" id="MBK1658638.1"/>
    </source>
</evidence>
<dbReference type="PANTHER" id="PTHR21047:SF2">
    <property type="entry name" value="THYMIDINE DIPHOSPHO-4-KETO-RHAMNOSE 3,5-EPIMERASE"/>
    <property type="match status" value="1"/>
</dbReference>
<organism evidence="8 9">
    <name type="scientific">Paracraurococcus ruber</name>
    <dbReference type="NCBI Taxonomy" id="77675"/>
    <lineage>
        <taxon>Bacteria</taxon>
        <taxon>Pseudomonadati</taxon>
        <taxon>Pseudomonadota</taxon>
        <taxon>Alphaproteobacteria</taxon>
        <taxon>Acetobacterales</taxon>
        <taxon>Roseomonadaceae</taxon>
        <taxon>Paracraurococcus</taxon>
    </lineage>
</organism>
<evidence type="ECO:0000256" key="1">
    <source>
        <dbReference type="ARBA" id="ARBA00001298"/>
    </source>
</evidence>
<comment type="function">
    <text evidence="2">Catalyzes the epimerization of the C3' and C5'positions of dTDP-6-deoxy-D-xylo-4-hexulose, forming dTDP-6-deoxy-L-lyxo-4-hexulose.</text>
</comment>
<keyword evidence="9" id="KW-1185">Reference proteome</keyword>
<reference evidence="8 9" key="1">
    <citation type="journal article" date="2020" name="Microorganisms">
        <title>Osmotic Adaptation and Compatible Solute Biosynthesis of Phototrophic Bacteria as Revealed from Genome Analyses.</title>
        <authorList>
            <person name="Imhoff J.F."/>
            <person name="Rahn T."/>
            <person name="Kunzel S."/>
            <person name="Keller A."/>
            <person name="Neulinger S.C."/>
        </authorList>
    </citation>
    <scope>NUCLEOTIDE SEQUENCE [LARGE SCALE GENOMIC DNA]</scope>
    <source>
        <strain evidence="8 9">DSM 15382</strain>
    </source>
</reference>
<dbReference type="PANTHER" id="PTHR21047">
    <property type="entry name" value="DTDP-6-DEOXY-D-GLUCOSE-3,5 EPIMERASE"/>
    <property type="match status" value="1"/>
</dbReference>
<dbReference type="RefSeq" id="WP_133218721.1">
    <property type="nucleotide sequence ID" value="NZ_NRSG01000060.1"/>
</dbReference>
<dbReference type="InterPro" id="IPR000888">
    <property type="entry name" value="RmlC-like"/>
</dbReference>
<dbReference type="InterPro" id="IPR014710">
    <property type="entry name" value="RmlC-like_jellyroll"/>
</dbReference>
<protein>
    <recommendedName>
        <fullName evidence="4">dTDP-4-dehydrorhamnose 3,5-epimerase</fullName>
        <ecNumber evidence="3">5.1.3.13</ecNumber>
    </recommendedName>
    <alternativeName>
        <fullName evidence="6">Thymidine diphospho-4-keto-rhamnose 3,5-epimerase</fullName>
    </alternativeName>
    <alternativeName>
        <fullName evidence="5">dTDP-4-keto-6-deoxyglucose 3,5-epimerase</fullName>
    </alternativeName>
    <alternativeName>
        <fullName evidence="7">dTDP-6-deoxy-D-xylo-4-hexulose 3,5-epimerase</fullName>
    </alternativeName>
</protein>
<gene>
    <name evidence="8" type="ORF">CKO45_10380</name>
</gene>
<dbReference type="Proteomes" id="UP000697995">
    <property type="component" value="Unassembled WGS sequence"/>
</dbReference>
<dbReference type="CDD" id="cd00438">
    <property type="entry name" value="cupin_RmlC"/>
    <property type="match status" value="1"/>
</dbReference>
<evidence type="ECO:0000256" key="6">
    <source>
        <dbReference type="ARBA" id="ARBA00031424"/>
    </source>
</evidence>
<dbReference type="Gene3D" id="2.60.120.10">
    <property type="entry name" value="Jelly Rolls"/>
    <property type="match status" value="1"/>
</dbReference>
<evidence type="ECO:0000313" key="9">
    <source>
        <dbReference type="Proteomes" id="UP000697995"/>
    </source>
</evidence>
<evidence type="ECO:0000256" key="7">
    <source>
        <dbReference type="ARBA" id="ARBA00033311"/>
    </source>
</evidence>
<comment type="catalytic activity">
    <reaction evidence="1">
        <text>dTDP-4-dehydro-6-deoxy-alpha-D-glucose = dTDP-4-dehydro-beta-L-rhamnose</text>
        <dbReference type="Rhea" id="RHEA:16969"/>
        <dbReference type="ChEBI" id="CHEBI:57649"/>
        <dbReference type="ChEBI" id="CHEBI:62830"/>
        <dbReference type="EC" id="5.1.3.13"/>
    </reaction>
</comment>
<evidence type="ECO:0000256" key="5">
    <source>
        <dbReference type="ARBA" id="ARBA00029758"/>
    </source>
</evidence>